<dbReference type="Proteomes" id="UP000199086">
    <property type="component" value="Unassembled WGS sequence"/>
</dbReference>
<dbReference type="AlphaFoldDB" id="A0A1G6ITB3"/>
<name>A0A1G6ITB3_9ACTN</name>
<keyword evidence="2" id="KW-1185">Reference proteome</keyword>
<dbReference type="EMBL" id="FMYF01000022">
    <property type="protein sequence ID" value="SDC09006.1"/>
    <property type="molecule type" value="Genomic_DNA"/>
</dbReference>
<dbReference type="STRING" id="1577474.GA0111570_1224"/>
<proteinExistence type="predicted"/>
<organism evidence="1 2">
    <name type="scientific">Raineyella antarctica</name>
    <dbReference type="NCBI Taxonomy" id="1577474"/>
    <lineage>
        <taxon>Bacteria</taxon>
        <taxon>Bacillati</taxon>
        <taxon>Actinomycetota</taxon>
        <taxon>Actinomycetes</taxon>
        <taxon>Propionibacteriales</taxon>
        <taxon>Propionibacteriaceae</taxon>
        <taxon>Raineyella</taxon>
    </lineage>
</organism>
<protein>
    <submittedName>
        <fullName evidence="1">Uncharacterized protein</fullName>
    </submittedName>
</protein>
<evidence type="ECO:0000313" key="1">
    <source>
        <dbReference type="EMBL" id="SDC09006.1"/>
    </source>
</evidence>
<gene>
    <name evidence="1" type="ORF">GA0111570_1224</name>
</gene>
<dbReference type="OrthoDB" id="5118233at2"/>
<dbReference type="RefSeq" id="WP_092613858.1">
    <property type="nucleotide sequence ID" value="NZ_FMYF01000022.1"/>
</dbReference>
<sequence length="88" mass="9449">MGEWTIEYEGDRFEKCFLGLPEYEQAVLEAAITHVLAVRGIDICNGEWGKPLGDGLSMSVTTREVRCSARGGRSAVSWGGSGEGNVSP</sequence>
<evidence type="ECO:0000313" key="2">
    <source>
        <dbReference type="Proteomes" id="UP000199086"/>
    </source>
</evidence>
<accession>A0A1G6ITB3</accession>
<reference evidence="1 2" key="1">
    <citation type="submission" date="2016-06" db="EMBL/GenBank/DDBJ databases">
        <authorList>
            <person name="Olsen C.W."/>
            <person name="Carey S."/>
            <person name="Hinshaw L."/>
            <person name="Karasin A.I."/>
        </authorList>
    </citation>
    <scope>NUCLEOTIDE SEQUENCE [LARGE SCALE GENOMIC DNA]</scope>
    <source>
        <strain evidence="1 2">LZ-22</strain>
    </source>
</reference>